<comment type="caution">
    <text evidence="1">The sequence shown here is derived from an EMBL/GenBank/DDBJ whole genome shotgun (WGS) entry which is preliminary data.</text>
</comment>
<dbReference type="Proteomes" id="UP000473574">
    <property type="component" value="Unassembled WGS sequence"/>
</dbReference>
<proteinExistence type="predicted"/>
<dbReference type="EMBL" id="QZCE01000002">
    <property type="protein sequence ID" value="NEZ64815.1"/>
    <property type="molecule type" value="Genomic_DNA"/>
</dbReference>
<gene>
    <name evidence="1" type="ORF">D0962_18825</name>
</gene>
<organism evidence="1 2">
    <name type="scientific">Adonisia turfae CCMR0082</name>
    <dbReference type="NCBI Taxonomy" id="2304604"/>
    <lineage>
        <taxon>Bacteria</taxon>
        <taxon>Bacillati</taxon>
        <taxon>Cyanobacteriota</taxon>
        <taxon>Adonisia</taxon>
        <taxon>Adonisia turfae</taxon>
    </lineage>
</organism>
<evidence type="ECO:0000313" key="1">
    <source>
        <dbReference type="EMBL" id="NEZ64815.1"/>
    </source>
</evidence>
<sequence>MPLKDSLKVGPWPGGAPFLSEIEGEQAMPSNNTITTPSNPLTPSQLREALDLWCEEQPNTMWFDGIGMRWCINARLSNGIAVVKVAMPTSNDPLDSGSVFCLPAENPVLIDTFREYLLFLLTLVAIENNYAPWLELVANIQYTGAKAARMVLAGMNKPVSGGKDLAQSMEQEQQDLAGRIEIEGVRN</sequence>
<accession>A0A6M0S8L5</accession>
<name>A0A6M0S8L5_9CYAN</name>
<dbReference type="AlphaFoldDB" id="A0A6M0S8L5"/>
<reference evidence="1 2" key="1">
    <citation type="journal article" date="2020" name="Microb. Ecol.">
        <title>Ecogenomics of the Marine Benthic Filamentous Cyanobacterium Adonisia.</title>
        <authorList>
            <person name="Walter J.M."/>
            <person name="Coutinho F.H."/>
            <person name="Leomil L."/>
            <person name="Hargreaves P.I."/>
            <person name="Campeao M.E."/>
            <person name="Vieira V.V."/>
            <person name="Silva B.S."/>
            <person name="Fistarol G.O."/>
            <person name="Salomon P.S."/>
            <person name="Sawabe T."/>
            <person name="Mino S."/>
            <person name="Hosokawa M."/>
            <person name="Miyashita H."/>
            <person name="Maruyama F."/>
            <person name="van Verk M.C."/>
            <person name="Dutilh B.E."/>
            <person name="Thompson C.C."/>
            <person name="Thompson F.L."/>
        </authorList>
    </citation>
    <scope>NUCLEOTIDE SEQUENCE [LARGE SCALE GENOMIC DNA]</scope>
    <source>
        <strain evidence="1 2">CCMR0082</strain>
    </source>
</reference>
<dbReference type="RefSeq" id="WP_163665382.1">
    <property type="nucleotide sequence ID" value="NZ_QZCE01000002.1"/>
</dbReference>
<evidence type="ECO:0000313" key="2">
    <source>
        <dbReference type="Proteomes" id="UP000473574"/>
    </source>
</evidence>
<protein>
    <submittedName>
        <fullName evidence="1">Uncharacterized protein</fullName>
    </submittedName>
</protein>